<sequence>MEISLDALLGAQRDLADRLAHGFSGFLLNMQLPPQLPHKLGIDLPFARQGGVDLPAAAAASLVEIGDRLGQARSGLGASIGGAVQQLPLPFLGESSRRRRWGPPPTPPAAEVDERPAAVMGFSDRDRLEAAAAAAAAATSSAAASSGSGAGGAYDSDDEEDDEVVPEIGTSRTFQRPKGRVNISATYNTRHQTVDGSAVARGENWRFESSRGGSTFGSNSRPPFLIQLGPIILIRDSAVLFPINMSKQHLIWYGYDRKSGVHSICPAIWSKHREWILMSMISLNPVSCSFVDVQCPNGQLTYVAGEGITTSGFLPFFDGLLHVNGKCPGETKLSFSFKSKQGTRFAPAFHWPEKSLSFGVARAVAWKKSDLLVKPSIQVSVCPTIGGSNPGIRAEVAHSLKEELNVMYGLSCSRHPSAFTSLSLGRSKMNGEVGSSGVVITMEAPLDNVGRPSLSVQLNGNFEF</sequence>
<reference evidence="1" key="1">
    <citation type="submission" date="2021-05" db="EMBL/GenBank/DDBJ databases">
        <authorList>
            <person name="Scholz U."/>
            <person name="Mascher M."/>
            <person name="Fiebig A."/>
        </authorList>
    </citation>
    <scope>NUCLEOTIDE SEQUENCE [LARGE SCALE GENOMIC DNA]</scope>
</reference>
<keyword evidence="2" id="KW-1185">Reference proteome</keyword>
<name>A0ACD5TEM0_AVESA</name>
<accession>A0ACD5TEM0</accession>
<dbReference type="EnsemblPlants" id="AVESA.00010b.r2.1AG0040470.1">
    <property type="protein sequence ID" value="AVESA.00010b.r2.1AG0040470.1.CDS"/>
    <property type="gene ID" value="AVESA.00010b.r2.1AG0040470"/>
</dbReference>
<proteinExistence type="predicted"/>
<evidence type="ECO:0000313" key="1">
    <source>
        <dbReference type="EnsemblPlants" id="AVESA.00010b.r2.1AG0040470.1.CDS"/>
    </source>
</evidence>
<protein>
    <submittedName>
        <fullName evidence="1">Uncharacterized protein</fullName>
    </submittedName>
</protein>
<reference evidence="1" key="2">
    <citation type="submission" date="2025-09" db="UniProtKB">
        <authorList>
            <consortium name="EnsemblPlants"/>
        </authorList>
    </citation>
    <scope>IDENTIFICATION</scope>
</reference>
<dbReference type="Proteomes" id="UP001732700">
    <property type="component" value="Chromosome 1A"/>
</dbReference>
<evidence type="ECO:0000313" key="2">
    <source>
        <dbReference type="Proteomes" id="UP001732700"/>
    </source>
</evidence>
<organism evidence="1 2">
    <name type="scientific">Avena sativa</name>
    <name type="common">Oat</name>
    <dbReference type="NCBI Taxonomy" id="4498"/>
    <lineage>
        <taxon>Eukaryota</taxon>
        <taxon>Viridiplantae</taxon>
        <taxon>Streptophyta</taxon>
        <taxon>Embryophyta</taxon>
        <taxon>Tracheophyta</taxon>
        <taxon>Spermatophyta</taxon>
        <taxon>Magnoliopsida</taxon>
        <taxon>Liliopsida</taxon>
        <taxon>Poales</taxon>
        <taxon>Poaceae</taxon>
        <taxon>BOP clade</taxon>
        <taxon>Pooideae</taxon>
        <taxon>Poodae</taxon>
        <taxon>Poeae</taxon>
        <taxon>Poeae Chloroplast Group 1 (Aveneae type)</taxon>
        <taxon>Aveninae</taxon>
        <taxon>Avena</taxon>
    </lineage>
</organism>